<feature type="non-terminal residue" evidence="3">
    <location>
        <position position="1"/>
    </location>
</feature>
<name>A0A6S7FER1_PARCT</name>
<dbReference type="GO" id="GO:0003677">
    <property type="term" value="F:DNA binding"/>
    <property type="evidence" value="ECO:0007669"/>
    <property type="project" value="InterPro"/>
</dbReference>
<accession>A0A6S7FER1</accession>
<evidence type="ECO:0000256" key="1">
    <source>
        <dbReference type="ARBA" id="ARBA00023172"/>
    </source>
</evidence>
<keyword evidence="4" id="KW-1185">Reference proteome</keyword>
<dbReference type="OrthoDB" id="3017464at2759"/>
<dbReference type="Pfam" id="PF00589">
    <property type="entry name" value="Phage_integrase"/>
    <property type="match status" value="1"/>
</dbReference>
<dbReference type="AlphaFoldDB" id="A0A6S7FER1"/>
<dbReference type="InterPro" id="IPR002104">
    <property type="entry name" value="Integrase_catalytic"/>
</dbReference>
<dbReference type="PROSITE" id="PS51898">
    <property type="entry name" value="TYR_RECOMBINASE"/>
    <property type="match status" value="1"/>
</dbReference>
<feature type="domain" description="Tyr recombinase" evidence="2">
    <location>
        <begin position="1"/>
        <end position="117"/>
    </location>
</feature>
<dbReference type="PANTHER" id="PTHR34605">
    <property type="entry name" value="PHAGE_INTEGRASE DOMAIN-CONTAINING PROTEIN"/>
    <property type="match status" value="1"/>
</dbReference>
<proteinExistence type="predicted"/>
<dbReference type="InterPro" id="IPR013762">
    <property type="entry name" value="Integrase-like_cat_sf"/>
</dbReference>
<evidence type="ECO:0000313" key="4">
    <source>
        <dbReference type="Proteomes" id="UP001152795"/>
    </source>
</evidence>
<feature type="non-terminal residue" evidence="3">
    <location>
        <position position="117"/>
    </location>
</feature>
<dbReference type="InterPro" id="IPR011010">
    <property type="entry name" value="DNA_brk_join_enz"/>
</dbReference>
<sequence>DLRIDKHVNPKVIFLHIKCSKTDPFRQGHTIRLGVSGNVVCAVRALLHYLHLRGGNAGPLFRHKNGLPLTRTMLTAWLRNAVSRAGIEGNFSGHSFRIGAATSAATAGIPDHLIKTL</sequence>
<comment type="caution">
    <text evidence="3">The sequence shown here is derived from an EMBL/GenBank/DDBJ whole genome shotgun (WGS) entry which is preliminary data.</text>
</comment>
<dbReference type="EMBL" id="CACRXK020000077">
    <property type="protein sequence ID" value="CAB3977865.1"/>
    <property type="molecule type" value="Genomic_DNA"/>
</dbReference>
<dbReference type="InterPro" id="IPR052925">
    <property type="entry name" value="Phage_Integrase-like_Recomb"/>
</dbReference>
<organism evidence="3 4">
    <name type="scientific">Paramuricea clavata</name>
    <name type="common">Red gorgonian</name>
    <name type="synonym">Violescent sea-whip</name>
    <dbReference type="NCBI Taxonomy" id="317549"/>
    <lineage>
        <taxon>Eukaryota</taxon>
        <taxon>Metazoa</taxon>
        <taxon>Cnidaria</taxon>
        <taxon>Anthozoa</taxon>
        <taxon>Octocorallia</taxon>
        <taxon>Malacalcyonacea</taxon>
        <taxon>Plexauridae</taxon>
        <taxon>Paramuricea</taxon>
    </lineage>
</organism>
<dbReference type="SUPFAM" id="SSF56349">
    <property type="entry name" value="DNA breaking-rejoining enzymes"/>
    <property type="match status" value="1"/>
</dbReference>
<protein>
    <submittedName>
        <fullName evidence="3">Retrovirus-related Pol poly from transposon 412</fullName>
    </submittedName>
</protein>
<dbReference type="Proteomes" id="UP001152795">
    <property type="component" value="Unassembled WGS sequence"/>
</dbReference>
<keyword evidence="1" id="KW-0233">DNA recombination</keyword>
<gene>
    <name evidence="3" type="ORF">PACLA_8A028719</name>
</gene>
<evidence type="ECO:0000259" key="2">
    <source>
        <dbReference type="PROSITE" id="PS51898"/>
    </source>
</evidence>
<dbReference type="Gene3D" id="1.10.443.10">
    <property type="entry name" value="Intergrase catalytic core"/>
    <property type="match status" value="1"/>
</dbReference>
<dbReference type="PANTHER" id="PTHR34605:SF3">
    <property type="entry name" value="P CELL-TYPE AGGLUTINATION PROTEIN MAP4-LIKE-RELATED"/>
    <property type="match status" value="1"/>
</dbReference>
<evidence type="ECO:0000313" key="3">
    <source>
        <dbReference type="EMBL" id="CAB3977865.1"/>
    </source>
</evidence>
<dbReference type="GO" id="GO:0015074">
    <property type="term" value="P:DNA integration"/>
    <property type="evidence" value="ECO:0007669"/>
    <property type="project" value="InterPro"/>
</dbReference>
<reference evidence="3" key="1">
    <citation type="submission" date="2020-04" db="EMBL/GenBank/DDBJ databases">
        <authorList>
            <person name="Alioto T."/>
            <person name="Alioto T."/>
            <person name="Gomez Garrido J."/>
        </authorList>
    </citation>
    <scope>NUCLEOTIDE SEQUENCE</scope>
    <source>
        <strain evidence="3">A484AB</strain>
    </source>
</reference>
<dbReference type="GO" id="GO:0006310">
    <property type="term" value="P:DNA recombination"/>
    <property type="evidence" value="ECO:0007669"/>
    <property type="project" value="UniProtKB-KW"/>
</dbReference>